<evidence type="ECO:0000256" key="1">
    <source>
        <dbReference type="ARBA" id="ARBA00008520"/>
    </source>
</evidence>
<evidence type="ECO:0000256" key="2">
    <source>
        <dbReference type="ARBA" id="ARBA00022448"/>
    </source>
</evidence>
<evidence type="ECO:0000256" key="4">
    <source>
        <dbReference type="SAM" id="MobiDB-lite"/>
    </source>
</evidence>
<proteinExistence type="inferred from homology"/>
<feature type="region of interest" description="Disordered" evidence="4">
    <location>
        <begin position="1"/>
        <end position="31"/>
    </location>
</feature>
<dbReference type="InterPro" id="IPR006059">
    <property type="entry name" value="SBP"/>
</dbReference>
<dbReference type="Proteomes" id="UP001500929">
    <property type="component" value="Unassembled WGS sequence"/>
</dbReference>
<dbReference type="Pfam" id="PF01547">
    <property type="entry name" value="SBP_bac_1"/>
    <property type="match status" value="1"/>
</dbReference>
<name>A0ABN3D925_9MICO</name>
<keyword evidence="2" id="KW-0813">Transport</keyword>
<comment type="similarity">
    <text evidence="1">Belongs to the bacterial solute-binding protein 1 family.</text>
</comment>
<keyword evidence="6" id="KW-1185">Reference proteome</keyword>
<evidence type="ECO:0000313" key="5">
    <source>
        <dbReference type="EMBL" id="GAA2224897.1"/>
    </source>
</evidence>
<evidence type="ECO:0000256" key="3">
    <source>
        <dbReference type="ARBA" id="ARBA00022729"/>
    </source>
</evidence>
<organism evidence="5 6">
    <name type="scientific">Herbiconiux moechotypicola</name>
    <dbReference type="NCBI Taxonomy" id="637393"/>
    <lineage>
        <taxon>Bacteria</taxon>
        <taxon>Bacillati</taxon>
        <taxon>Actinomycetota</taxon>
        <taxon>Actinomycetes</taxon>
        <taxon>Micrococcales</taxon>
        <taxon>Microbacteriaceae</taxon>
        <taxon>Herbiconiux</taxon>
    </lineage>
</organism>
<dbReference type="Gene3D" id="3.40.190.10">
    <property type="entry name" value="Periplasmic binding protein-like II"/>
    <property type="match status" value="2"/>
</dbReference>
<evidence type="ECO:0000313" key="6">
    <source>
        <dbReference type="Proteomes" id="UP001500929"/>
    </source>
</evidence>
<dbReference type="SUPFAM" id="SSF53850">
    <property type="entry name" value="Periplasmic binding protein-like II"/>
    <property type="match status" value="1"/>
</dbReference>
<keyword evidence="3" id="KW-0732">Signal</keyword>
<reference evidence="5 6" key="1">
    <citation type="journal article" date="2019" name="Int. J. Syst. Evol. Microbiol.">
        <title>The Global Catalogue of Microorganisms (GCM) 10K type strain sequencing project: providing services to taxonomists for standard genome sequencing and annotation.</title>
        <authorList>
            <consortium name="The Broad Institute Genomics Platform"/>
            <consortium name="The Broad Institute Genome Sequencing Center for Infectious Disease"/>
            <person name="Wu L."/>
            <person name="Ma J."/>
        </authorList>
    </citation>
    <scope>NUCLEOTIDE SEQUENCE [LARGE SCALE GENOMIC DNA]</scope>
    <source>
        <strain evidence="5 6">JCM 16117</strain>
    </source>
</reference>
<comment type="caution">
    <text evidence="5">The sequence shown here is derived from an EMBL/GenBank/DDBJ whole genome shotgun (WGS) entry which is preliminary data.</text>
</comment>
<dbReference type="PANTHER" id="PTHR30061:SF50">
    <property type="entry name" value="MALTOSE_MALTODEXTRIN-BINDING PERIPLASMIC PROTEIN"/>
    <property type="match status" value="1"/>
</dbReference>
<dbReference type="PANTHER" id="PTHR30061">
    <property type="entry name" value="MALTOSE-BINDING PERIPLASMIC PROTEIN"/>
    <property type="match status" value="1"/>
</dbReference>
<accession>A0ABN3D925</accession>
<gene>
    <name evidence="5" type="ORF">GCM10009851_05490</name>
</gene>
<sequence length="457" mass="48551">MHIRKASATRPPEGIAPHAPRPSVTRSARRSAGRTVAVAGALAASLVLAACSGGGGGSSDDLTATGPITIWYSNNEAEVTWGKQMVEAWNAEHPDEQITAQEIPAGKSSEEVIGAAITAGNAPCLVLNTAPSAVGQFEKQGGLVDLSSFPDGASYIEERSGALAEQYQNADGDYFQFPWKSNPVVIFYNKALFAQAGLDPENPALSTYDDFLATSKALVDAGVSPYAIQPAPTSEFYQMQFDFYPLYAAATGGSQIVEDGAATFADDAGYEVAQFWRELYDQKLAGQEMYQGDAFADGQAAMAIVGPWAISVYGDMDFGAVPVPTPDGTPADETWTFSDAKNIGLFSACENKGTAWEVLKFATSEEQDGAFLEATGQMPLRQDLPTVYADYFAAHPEYVQFGDQASRTVEVPAGPNTVQIMQTFRDAWSKAVIFGEGDVDTALDDAAAKIDDLASQP</sequence>
<dbReference type="EMBL" id="BAAAQY010000002">
    <property type="protein sequence ID" value="GAA2224897.1"/>
    <property type="molecule type" value="Genomic_DNA"/>
</dbReference>
<protein>
    <submittedName>
        <fullName evidence="5">Extracellular solute-binding protein</fullName>
    </submittedName>
</protein>